<organism evidence="2 3">
    <name type="scientific">Candidatus Arcanibacter lacustris</name>
    <dbReference type="NCBI Taxonomy" id="1607817"/>
    <lineage>
        <taxon>Bacteria</taxon>
        <taxon>Pseudomonadati</taxon>
        <taxon>Pseudomonadota</taxon>
        <taxon>Alphaproteobacteria</taxon>
        <taxon>Rickettsiales</taxon>
        <taxon>Candidatus Arcanibacter</taxon>
    </lineage>
</organism>
<evidence type="ECO:0000313" key="2">
    <source>
        <dbReference type="EMBL" id="KKB96366.1"/>
    </source>
</evidence>
<accession>A0A0F5MNU1</accession>
<dbReference type="GO" id="GO:0003824">
    <property type="term" value="F:catalytic activity"/>
    <property type="evidence" value="ECO:0007669"/>
    <property type="project" value="InterPro"/>
</dbReference>
<reference evidence="2 3" key="1">
    <citation type="submission" date="2015-02" db="EMBL/GenBank/DDBJ databases">
        <title>Single cell genomics of a rare environmental alphaproteobacterium provides unique insights into Rickettsiaceae evolution.</title>
        <authorList>
            <person name="Martijn J."/>
            <person name="Schulz F."/>
            <person name="Zaremba-Niedzwiedzka K."/>
            <person name="Viklund J."/>
            <person name="Stepanauskas R."/>
            <person name="Andersson S.G.E."/>
            <person name="Horn M."/>
            <person name="Guy L."/>
            <person name="Ettema T.J.G."/>
        </authorList>
    </citation>
    <scope>NUCLEOTIDE SEQUENCE [LARGE SCALE GENOMIC DNA]</scope>
    <source>
        <strain evidence="2 3">SCGC AAA041-L04</strain>
    </source>
</reference>
<feature type="compositionally biased region" description="Polar residues" evidence="1">
    <location>
        <begin position="203"/>
        <end position="215"/>
    </location>
</feature>
<dbReference type="AlphaFoldDB" id="A0A0F5MNU1"/>
<comment type="caution">
    <text evidence="2">The sequence shown here is derived from an EMBL/GenBank/DDBJ whole genome shotgun (WGS) entry which is preliminary data.</text>
</comment>
<dbReference type="InterPro" id="IPR007439">
    <property type="entry name" value="Chemotax_Pase_CheZ"/>
</dbReference>
<proteinExistence type="predicted"/>
<evidence type="ECO:0000313" key="3">
    <source>
        <dbReference type="Proteomes" id="UP000033358"/>
    </source>
</evidence>
<sequence length="215" mass="23593">MNDLGKILFDRLEEIRISNNGKIELSDVDSLIAGFMDTIKGHISSQSDILIFNEIEKIAEQIKKVKQEVVELDPNSIGDTFIPGAALELNAVTRATEQSTNIILDAAEVIQNTALKMADKESSQIIVDKVTEIFEACNFQDVTGQRIAKTLKVLEEIDGTISVLIKSFTKNKPKVAAAPIDSKNVHTNVIKDSDLLTGPQIDAPSQSQIDDLFNQ</sequence>
<dbReference type="EMBL" id="JYHA01000087">
    <property type="protein sequence ID" value="KKB96366.1"/>
    <property type="molecule type" value="Genomic_DNA"/>
</dbReference>
<keyword evidence="3" id="KW-1185">Reference proteome</keyword>
<dbReference type="Pfam" id="PF04344">
    <property type="entry name" value="CheZ"/>
    <property type="match status" value="1"/>
</dbReference>
<protein>
    <submittedName>
        <fullName evidence="2">Chemotaxis regulator CheZ</fullName>
    </submittedName>
</protein>
<dbReference type="GO" id="GO:0050920">
    <property type="term" value="P:regulation of chemotaxis"/>
    <property type="evidence" value="ECO:0007669"/>
    <property type="project" value="InterPro"/>
</dbReference>
<name>A0A0F5MNU1_9RICK</name>
<gene>
    <name evidence="2" type="ORF">SZ25_00516</name>
</gene>
<dbReference type="Gene3D" id="1.10.287.500">
    <property type="entry name" value="Helix hairpin bin"/>
    <property type="match status" value="1"/>
</dbReference>
<dbReference type="GO" id="GO:0009288">
    <property type="term" value="C:bacterial-type flagellum"/>
    <property type="evidence" value="ECO:0007669"/>
    <property type="project" value="InterPro"/>
</dbReference>
<dbReference type="SUPFAM" id="SSF75708">
    <property type="entry name" value="Chemotaxis phosphatase CheZ"/>
    <property type="match status" value="1"/>
</dbReference>
<feature type="region of interest" description="Disordered" evidence="1">
    <location>
        <begin position="196"/>
        <end position="215"/>
    </location>
</feature>
<evidence type="ECO:0000256" key="1">
    <source>
        <dbReference type="SAM" id="MobiDB-lite"/>
    </source>
</evidence>
<dbReference type="Proteomes" id="UP000033358">
    <property type="component" value="Unassembled WGS sequence"/>
</dbReference>